<protein>
    <submittedName>
        <fullName evidence="1">ATP-binding protein</fullName>
    </submittedName>
</protein>
<dbReference type="RefSeq" id="WP_262170977.1">
    <property type="nucleotide sequence ID" value="NZ_CP104965.1"/>
</dbReference>
<dbReference type="SUPFAM" id="SSF52540">
    <property type="entry name" value="P-loop containing nucleoside triphosphate hydrolases"/>
    <property type="match status" value="1"/>
</dbReference>
<dbReference type="GO" id="GO:0005524">
    <property type="term" value="F:ATP binding"/>
    <property type="evidence" value="ECO:0007669"/>
    <property type="project" value="UniProtKB-KW"/>
</dbReference>
<keyword evidence="2" id="KW-1185">Reference proteome</keyword>
<dbReference type="Pfam" id="PF13671">
    <property type="entry name" value="AAA_33"/>
    <property type="match status" value="1"/>
</dbReference>
<dbReference type="Proteomes" id="UP001061862">
    <property type="component" value="Chromosome"/>
</dbReference>
<gene>
    <name evidence="1" type="ORF">N8A98_09695</name>
</gene>
<evidence type="ECO:0000313" key="1">
    <source>
        <dbReference type="EMBL" id="UXN71425.1"/>
    </source>
</evidence>
<dbReference type="InterPro" id="IPR027417">
    <property type="entry name" value="P-loop_NTPase"/>
</dbReference>
<organism evidence="1 2">
    <name type="scientific">Devosia neptuniae</name>
    <dbReference type="NCBI Taxonomy" id="191302"/>
    <lineage>
        <taxon>Bacteria</taxon>
        <taxon>Pseudomonadati</taxon>
        <taxon>Pseudomonadota</taxon>
        <taxon>Alphaproteobacteria</taxon>
        <taxon>Hyphomicrobiales</taxon>
        <taxon>Devosiaceae</taxon>
        <taxon>Devosia</taxon>
    </lineage>
</organism>
<sequence>MTILHLMVGLPCAGKSTRARQLEAETGALRLTPDEWHIQLFGDDVADPDHDRRHDAVEVLMWRVASVALQKGIDVILDFGFWARVEREDFAARAAALGAMTKIHFMDVPRDELLARLARRNAEAPEHAFIIPESDLLGWLARFEPPTADELAVIAAAGRRQH</sequence>
<dbReference type="EMBL" id="CP104965">
    <property type="protein sequence ID" value="UXN71425.1"/>
    <property type="molecule type" value="Genomic_DNA"/>
</dbReference>
<evidence type="ECO:0000313" key="2">
    <source>
        <dbReference type="Proteomes" id="UP001061862"/>
    </source>
</evidence>
<keyword evidence="1" id="KW-0067">ATP-binding</keyword>
<reference evidence="1 2" key="1">
    <citation type="submission" date="2022-09" db="EMBL/GenBank/DDBJ databases">
        <title>Interaction between co-microsymbionts with complementary sets of symbiotic genes in legume-rhizobium systems.</title>
        <authorList>
            <person name="Safronova V."/>
            <person name="Sazanova A."/>
            <person name="Afonin A."/>
            <person name="Chirak E."/>
        </authorList>
    </citation>
    <scope>NUCLEOTIDE SEQUENCE [LARGE SCALE GENOMIC DNA]</scope>
    <source>
        <strain evidence="1 2">A18/4-1</strain>
    </source>
</reference>
<keyword evidence="1" id="KW-0547">Nucleotide-binding</keyword>
<accession>A0ABY6CGY3</accession>
<name>A0ABY6CGY3_9HYPH</name>
<dbReference type="Gene3D" id="3.40.50.300">
    <property type="entry name" value="P-loop containing nucleotide triphosphate hydrolases"/>
    <property type="match status" value="1"/>
</dbReference>
<proteinExistence type="predicted"/>